<keyword evidence="2" id="KW-1185">Reference proteome</keyword>
<sequence>MIGLTKEAIAKFDINPLRLLDIIQKTNCIIVGAIPMKILSGARFESDNFDLLVPASEEATMKIYMKEAFSYQFKEAKPVFGTNRTVKSMHVFLKGDNRVNLWIAAAENAVVPLMLSHSTVVMNYISAWGIFCAYPKLTLAHRSLINHFVGDEQERNGKEAYRRLVGDYKKYAARGISFGIDATKWADISAHTCYASAYCTHSIRSMYDSGVLFIRFPARTRGKDDLYGSIRYDNKHTVVWSLGGSFCGTPGSYHRAFADSKRIYPNYDLQGFQADE</sequence>
<accession>A0AAD7HIN6</accession>
<reference evidence="1" key="1">
    <citation type="submission" date="2023-03" db="EMBL/GenBank/DDBJ databases">
        <title>Massive genome expansion in bonnet fungi (Mycena s.s.) driven by repeated elements and novel gene families across ecological guilds.</title>
        <authorList>
            <consortium name="Lawrence Berkeley National Laboratory"/>
            <person name="Harder C.B."/>
            <person name="Miyauchi S."/>
            <person name="Viragh M."/>
            <person name="Kuo A."/>
            <person name="Thoen E."/>
            <person name="Andreopoulos B."/>
            <person name="Lu D."/>
            <person name="Skrede I."/>
            <person name="Drula E."/>
            <person name="Henrissat B."/>
            <person name="Morin E."/>
            <person name="Kohler A."/>
            <person name="Barry K."/>
            <person name="LaButti K."/>
            <person name="Morin E."/>
            <person name="Salamov A."/>
            <person name="Lipzen A."/>
            <person name="Mereny Z."/>
            <person name="Hegedus B."/>
            <person name="Baldrian P."/>
            <person name="Stursova M."/>
            <person name="Weitz H."/>
            <person name="Taylor A."/>
            <person name="Grigoriev I.V."/>
            <person name="Nagy L.G."/>
            <person name="Martin F."/>
            <person name="Kauserud H."/>
        </authorList>
    </citation>
    <scope>NUCLEOTIDE SEQUENCE</scope>
    <source>
        <strain evidence="1">CBHHK182m</strain>
    </source>
</reference>
<gene>
    <name evidence="1" type="ORF">B0H16DRAFT_383010</name>
</gene>
<evidence type="ECO:0000313" key="2">
    <source>
        <dbReference type="Proteomes" id="UP001215598"/>
    </source>
</evidence>
<dbReference type="AlphaFoldDB" id="A0AAD7HIN6"/>
<evidence type="ECO:0000313" key="1">
    <source>
        <dbReference type="EMBL" id="KAJ7720717.1"/>
    </source>
</evidence>
<dbReference type="Proteomes" id="UP001215598">
    <property type="component" value="Unassembled WGS sequence"/>
</dbReference>
<organism evidence="1 2">
    <name type="scientific">Mycena metata</name>
    <dbReference type="NCBI Taxonomy" id="1033252"/>
    <lineage>
        <taxon>Eukaryota</taxon>
        <taxon>Fungi</taxon>
        <taxon>Dikarya</taxon>
        <taxon>Basidiomycota</taxon>
        <taxon>Agaricomycotina</taxon>
        <taxon>Agaricomycetes</taxon>
        <taxon>Agaricomycetidae</taxon>
        <taxon>Agaricales</taxon>
        <taxon>Marasmiineae</taxon>
        <taxon>Mycenaceae</taxon>
        <taxon>Mycena</taxon>
    </lineage>
</organism>
<dbReference type="EMBL" id="JARKIB010000237">
    <property type="protein sequence ID" value="KAJ7720717.1"/>
    <property type="molecule type" value="Genomic_DNA"/>
</dbReference>
<comment type="caution">
    <text evidence="1">The sequence shown here is derived from an EMBL/GenBank/DDBJ whole genome shotgun (WGS) entry which is preliminary data.</text>
</comment>
<proteinExistence type="predicted"/>
<protein>
    <submittedName>
        <fullName evidence="1">Uncharacterized protein</fullName>
    </submittedName>
</protein>
<name>A0AAD7HIN6_9AGAR</name>